<feature type="region of interest" description="Disordered" evidence="1">
    <location>
        <begin position="104"/>
        <end position="213"/>
    </location>
</feature>
<dbReference type="Proteomes" id="UP000070444">
    <property type="component" value="Unassembled WGS sequence"/>
</dbReference>
<feature type="compositionally biased region" description="Acidic residues" evidence="1">
    <location>
        <begin position="146"/>
        <end position="157"/>
    </location>
</feature>
<protein>
    <submittedName>
        <fullName evidence="2">Uncharacterized protein</fullName>
    </submittedName>
</protein>
<feature type="compositionally biased region" description="Polar residues" evidence="1">
    <location>
        <begin position="203"/>
        <end position="213"/>
    </location>
</feature>
<proteinExistence type="predicted"/>
<accession>A0A137NW31</accession>
<evidence type="ECO:0000313" key="3">
    <source>
        <dbReference type="Proteomes" id="UP000070444"/>
    </source>
</evidence>
<dbReference type="AlphaFoldDB" id="A0A137NW31"/>
<name>A0A137NW31_CONC2</name>
<reference evidence="2 3" key="1">
    <citation type="journal article" date="2015" name="Genome Biol. Evol.">
        <title>Phylogenomic analyses indicate that early fungi evolved digesting cell walls of algal ancestors of land plants.</title>
        <authorList>
            <person name="Chang Y."/>
            <person name="Wang S."/>
            <person name="Sekimoto S."/>
            <person name="Aerts A.L."/>
            <person name="Choi C."/>
            <person name="Clum A."/>
            <person name="LaButti K.M."/>
            <person name="Lindquist E.A."/>
            <person name="Yee Ngan C."/>
            <person name="Ohm R.A."/>
            <person name="Salamov A.A."/>
            <person name="Grigoriev I.V."/>
            <person name="Spatafora J.W."/>
            <person name="Berbee M.L."/>
        </authorList>
    </citation>
    <scope>NUCLEOTIDE SEQUENCE [LARGE SCALE GENOMIC DNA]</scope>
    <source>
        <strain evidence="2 3">NRRL 28638</strain>
    </source>
</reference>
<gene>
    <name evidence="2" type="ORF">CONCODRAFT_10985</name>
</gene>
<evidence type="ECO:0000256" key="1">
    <source>
        <dbReference type="SAM" id="MobiDB-lite"/>
    </source>
</evidence>
<sequence>MTNLQPKLWSQFNKLKRKSEKSLIKLLNTDKKTLSWSPKLNLILLGIIIQFTSSKSNSTQILIDELWECINQKFKSYWLLETYEGLVEEVNVKGEVENFKDLVTEGDVDDSNALDNGTNGQENNSNDDDETDTKESDEGSEGSATESDDNMETDDNDNTNIDDNNKSNEIDINMDISMGEGEIVELGKSSPKEGDKAVDEPGESTTNHEGSTP</sequence>
<feature type="compositionally biased region" description="Basic and acidic residues" evidence="1">
    <location>
        <begin position="190"/>
        <end position="199"/>
    </location>
</feature>
<keyword evidence="3" id="KW-1185">Reference proteome</keyword>
<dbReference type="EMBL" id="KQ964667">
    <property type="protein sequence ID" value="KXN67030.1"/>
    <property type="molecule type" value="Genomic_DNA"/>
</dbReference>
<feature type="non-terminal residue" evidence="2">
    <location>
        <position position="213"/>
    </location>
</feature>
<evidence type="ECO:0000313" key="2">
    <source>
        <dbReference type="EMBL" id="KXN67030.1"/>
    </source>
</evidence>
<organism evidence="2 3">
    <name type="scientific">Conidiobolus coronatus (strain ATCC 28846 / CBS 209.66 / NRRL 28638)</name>
    <name type="common">Delacroixia coronata</name>
    <dbReference type="NCBI Taxonomy" id="796925"/>
    <lineage>
        <taxon>Eukaryota</taxon>
        <taxon>Fungi</taxon>
        <taxon>Fungi incertae sedis</taxon>
        <taxon>Zoopagomycota</taxon>
        <taxon>Entomophthoromycotina</taxon>
        <taxon>Entomophthoromycetes</taxon>
        <taxon>Entomophthorales</taxon>
        <taxon>Ancylistaceae</taxon>
        <taxon>Conidiobolus</taxon>
    </lineage>
</organism>